<keyword evidence="11 12" id="KW-0694">RNA-binding</keyword>
<dbReference type="InterPro" id="IPR002646">
    <property type="entry name" value="PolA_pol_head_dom"/>
</dbReference>
<keyword evidence="3 12" id="KW-0819">tRNA processing</keyword>
<dbReference type="PIRSF" id="PIRSF000813">
    <property type="entry name" value="CCA_bact"/>
    <property type="match status" value="1"/>
</dbReference>
<comment type="similarity">
    <text evidence="12">Belongs to the tRNA nucleotidyltransferase/poly(A) polymerase family. Bacterial CCA-adding enzyme type 1 subfamily.</text>
</comment>
<dbReference type="Gene3D" id="1.10.3090.10">
    <property type="entry name" value="cca-adding enzyme, domain 2"/>
    <property type="match status" value="1"/>
</dbReference>
<evidence type="ECO:0000256" key="5">
    <source>
        <dbReference type="ARBA" id="ARBA00022723"/>
    </source>
</evidence>
<reference evidence="15 17" key="3">
    <citation type="submission" date="2016-10" db="EMBL/GenBank/DDBJ databases">
        <authorList>
            <person name="Varghese N."/>
            <person name="Submissions S."/>
        </authorList>
    </citation>
    <scope>NUCLEOTIDE SEQUENCE [LARGE SCALE GENOMIC DNA]</scope>
    <source>
        <strain evidence="15 17">ATCC 33218</strain>
    </source>
</reference>
<evidence type="ECO:0000256" key="2">
    <source>
        <dbReference type="ARBA" id="ARBA00022679"/>
    </source>
</evidence>
<feature type="binding site" evidence="12">
    <location>
        <position position="140"/>
    </location>
    <ligand>
        <name>CTP</name>
        <dbReference type="ChEBI" id="CHEBI:37563"/>
    </ligand>
</feature>
<keyword evidence="10 12" id="KW-0460">Magnesium</keyword>
<keyword evidence="17" id="KW-1185">Reference proteome</keyword>
<evidence type="ECO:0000256" key="8">
    <source>
        <dbReference type="ARBA" id="ARBA00022801"/>
    </source>
</evidence>
<dbReference type="Proteomes" id="UP000182998">
    <property type="component" value="Unassembled WGS sequence"/>
</dbReference>
<dbReference type="HAMAP" id="MF_01262">
    <property type="entry name" value="CCA_bact_type2"/>
    <property type="match status" value="1"/>
</dbReference>
<dbReference type="HAMAP" id="MF_01261">
    <property type="entry name" value="CCA_bact_type1"/>
    <property type="match status" value="1"/>
</dbReference>
<keyword evidence="5 12" id="KW-0479">Metal-binding</keyword>
<feature type="binding site" evidence="12">
    <location>
        <position position="8"/>
    </location>
    <ligand>
        <name>CTP</name>
        <dbReference type="ChEBI" id="CHEBI:37563"/>
    </ligand>
</feature>
<dbReference type="InterPro" id="IPR006675">
    <property type="entry name" value="HDIG_dom"/>
</dbReference>
<dbReference type="PROSITE" id="PS51831">
    <property type="entry name" value="HD"/>
    <property type="match status" value="1"/>
</dbReference>
<evidence type="ECO:0000313" key="16">
    <source>
        <dbReference type="Proteomes" id="UP000032414"/>
    </source>
</evidence>
<dbReference type="GO" id="GO:0004810">
    <property type="term" value="F:CCA tRNA nucleotidyltransferase activity"/>
    <property type="evidence" value="ECO:0007669"/>
    <property type="project" value="UniProtKB-UniRule"/>
</dbReference>
<dbReference type="Proteomes" id="UP000032414">
    <property type="component" value="Chromosome I"/>
</dbReference>
<evidence type="ECO:0000256" key="10">
    <source>
        <dbReference type="ARBA" id="ARBA00022842"/>
    </source>
</evidence>
<dbReference type="GO" id="GO:0016791">
    <property type="term" value="F:phosphatase activity"/>
    <property type="evidence" value="ECO:0007669"/>
    <property type="project" value="UniProtKB-UniRule"/>
</dbReference>
<feature type="binding site" evidence="12">
    <location>
        <position position="11"/>
    </location>
    <ligand>
        <name>CTP</name>
        <dbReference type="ChEBI" id="CHEBI:37563"/>
    </ligand>
</feature>
<dbReference type="Pfam" id="PF01743">
    <property type="entry name" value="PolyA_pol"/>
    <property type="match status" value="1"/>
</dbReference>
<reference evidence="14" key="2">
    <citation type="submission" date="2014-09" db="EMBL/GenBank/DDBJ databases">
        <authorList>
            <person name="GOMEZ-VALERO Laura"/>
        </authorList>
    </citation>
    <scope>NUCLEOTIDE SEQUENCE</scope>
    <source>
        <strain evidence="14">ATCC33218</strain>
    </source>
</reference>
<dbReference type="InterPro" id="IPR032828">
    <property type="entry name" value="PolyA_RNA-bd"/>
</dbReference>
<comment type="function">
    <text evidence="12">Catalyzes the addition and repair of the essential 3'-terminal CCA sequence in tRNAs without using a nucleic acid template. Adds these three nucleotides in the order of C, C, and A to the tRNA nucleotide-73, using CTP and ATP as substrates and producing inorganic pyrophosphate. tRNA 3'-terminal CCA addition is required both for tRNA processing and repair. Also involved in tRNA surveillance by mediating tandem CCA addition to generate a CCACCA at the 3' terminus of unstable tRNAs. While stable tRNAs receive only 3'-terminal CCA, unstable tRNAs are marked with CCACCA and rapidly degraded.</text>
</comment>
<keyword evidence="9 12" id="KW-0067">ATP-binding</keyword>
<proteinExistence type="inferred from homology"/>
<dbReference type="InterPro" id="IPR043519">
    <property type="entry name" value="NT_sf"/>
</dbReference>
<organism evidence="14 16">
    <name type="scientific">Legionella micdadei</name>
    <name type="common">Tatlockia micdadei</name>
    <dbReference type="NCBI Taxonomy" id="451"/>
    <lineage>
        <taxon>Bacteria</taxon>
        <taxon>Pseudomonadati</taxon>
        <taxon>Pseudomonadota</taxon>
        <taxon>Gammaproteobacteria</taxon>
        <taxon>Legionellales</taxon>
        <taxon>Legionellaceae</taxon>
        <taxon>Legionella</taxon>
    </lineage>
</organism>
<protein>
    <recommendedName>
        <fullName evidence="12">Multifunctional CCA protein</fullName>
    </recommendedName>
    <domain>
        <recommendedName>
            <fullName evidence="12">CCA-adding enzyme</fullName>
            <ecNumber evidence="12">2.7.7.72</ecNumber>
        </recommendedName>
        <alternativeName>
            <fullName evidence="12">CCA tRNA nucleotidyltransferase</fullName>
        </alternativeName>
        <alternativeName>
            <fullName evidence="12">tRNA CCA-pyrophosphorylase</fullName>
        </alternativeName>
        <alternativeName>
            <fullName evidence="12">tRNA adenylyl-/cytidylyl-transferase</fullName>
        </alternativeName>
        <alternativeName>
            <fullName evidence="12">tRNA nucleotidyltransferase</fullName>
        </alternativeName>
        <alternativeName>
            <fullName evidence="12">tRNA-NT</fullName>
        </alternativeName>
    </domain>
    <domain>
        <recommendedName>
            <fullName evidence="12">2'-nucleotidase</fullName>
            <ecNumber evidence="12">3.1.3.-</ecNumber>
        </recommendedName>
    </domain>
    <domain>
        <recommendedName>
            <fullName evidence="12">2',3'-cyclic phosphodiesterase</fullName>
            <ecNumber evidence="12">3.1.4.-</ecNumber>
        </recommendedName>
    </domain>
    <domain>
        <recommendedName>
            <fullName evidence="12">Phosphatase</fullName>
        </recommendedName>
    </domain>
</protein>
<dbReference type="EC" id="3.1.3.-" evidence="12"/>
<evidence type="ECO:0000313" key="17">
    <source>
        <dbReference type="Proteomes" id="UP000182998"/>
    </source>
</evidence>
<evidence type="ECO:0000256" key="12">
    <source>
        <dbReference type="HAMAP-Rule" id="MF_01261"/>
    </source>
</evidence>
<keyword evidence="1 12" id="KW-0533">Nickel</keyword>
<dbReference type="EC" id="2.7.7.72" evidence="12"/>
<dbReference type="Pfam" id="PF01966">
    <property type="entry name" value="HD"/>
    <property type="match status" value="1"/>
</dbReference>
<keyword evidence="12" id="KW-0511">Multifunctional enzyme</keyword>
<comment type="catalytic activity">
    <reaction evidence="12">
        <text>a tRNA with a 3' CCA end + 2 CTP + ATP = a tRNA with a 3' CCACCA end + 3 diphosphate</text>
        <dbReference type="Rhea" id="RHEA:76235"/>
        <dbReference type="Rhea" id="RHEA-COMP:10468"/>
        <dbReference type="Rhea" id="RHEA-COMP:18655"/>
        <dbReference type="ChEBI" id="CHEBI:30616"/>
        <dbReference type="ChEBI" id="CHEBI:33019"/>
        <dbReference type="ChEBI" id="CHEBI:37563"/>
        <dbReference type="ChEBI" id="CHEBI:83071"/>
        <dbReference type="ChEBI" id="CHEBI:195187"/>
    </reaction>
</comment>
<feature type="binding site" evidence="12">
    <location>
        <position position="11"/>
    </location>
    <ligand>
        <name>ATP</name>
        <dbReference type="ChEBI" id="CHEBI:30616"/>
    </ligand>
</feature>
<comment type="catalytic activity">
    <reaction evidence="12">
        <text>a tRNA precursor + 2 CTP + ATP = a tRNA with a 3' CCA end + 3 diphosphate</text>
        <dbReference type="Rhea" id="RHEA:14433"/>
        <dbReference type="Rhea" id="RHEA-COMP:10465"/>
        <dbReference type="Rhea" id="RHEA-COMP:10468"/>
        <dbReference type="ChEBI" id="CHEBI:30616"/>
        <dbReference type="ChEBI" id="CHEBI:33019"/>
        <dbReference type="ChEBI" id="CHEBI:37563"/>
        <dbReference type="ChEBI" id="CHEBI:74896"/>
        <dbReference type="ChEBI" id="CHEBI:83071"/>
        <dbReference type="EC" id="2.7.7.72"/>
    </reaction>
</comment>
<dbReference type="InterPro" id="IPR003607">
    <property type="entry name" value="HD/PDEase_dom"/>
</dbReference>
<name>A0A098GI12_LEGMI</name>
<dbReference type="GO" id="GO:0042245">
    <property type="term" value="P:RNA repair"/>
    <property type="evidence" value="ECO:0007669"/>
    <property type="project" value="UniProtKB-KW"/>
</dbReference>
<dbReference type="Pfam" id="PF12627">
    <property type="entry name" value="PolyA_pol_RNAbd"/>
    <property type="match status" value="1"/>
</dbReference>
<dbReference type="InterPro" id="IPR006674">
    <property type="entry name" value="HD_domain"/>
</dbReference>
<keyword evidence="6 12" id="KW-0547">Nucleotide-binding</keyword>
<keyword evidence="2 12" id="KW-0808">Transferase</keyword>
<reference evidence="16" key="1">
    <citation type="submission" date="2014-09" db="EMBL/GenBank/DDBJ databases">
        <authorList>
            <person name="Gomez-Valero L."/>
        </authorList>
    </citation>
    <scope>NUCLEOTIDE SEQUENCE [LARGE SCALE GENOMIC DNA]</scope>
    <source>
        <strain evidence="16">ATCC33218</strain>
    </source>
</reference>
<comment type="cofactor">
    <cofactor evidence="12">
        <name>Mg(2+)</name>
        <dbReference type="ChEBI" id="CHEBI:18420"/>
    </cofactor>
    <text evidence="12">Magnesium is required for nucleotidyltransferase activity.</text>
</comment>
<feature type="binding site" evidence="12">
    <location>
        <position position="8"/>
    </location>
    <ligand>
        <name>ATP</name>
        <dbReference type="ChEBI" id="CHEBI:30616"/>
    </ligand>
</feature>
<dbReference type="PANTHER" id="PTHR47545">
    <property type="entry name" value="MULTIFUNCTIONAL CCA PROTEIN"/>
    <property type="match status" value="1"/>
</dbReference>
<dbReference type="CDD" id="cd00077">
    <property type="entry name" value="HDc"/>
    <property type="match status" value="1"/>
</dbReference>
<feature type="binding site" evidence="12">
    <location>
        <position position="23"/>
    </location>
    <ligand>
        <name>Mg(2+)</name>
        <dbReference type="ChEBI" id="CHEBI:18420"/>
    </ligand>
</feature>
<dbReference type="GO" id="GO:0004112">
    <property type="term" value="F:cyclic-nucleotide phosphodiesterase activity"/>
    <property type="evidence" value="ECO:0007669"/>
    <property type="project" value="UniProtKB-UniRule"/>
</dbReference>
<dbReference type="STRING" id="451.B6N58_01955"/>
<dbReference type="EC" id="3.1.4.-" evidence="12"/>
<dbReference type="OrthoDB" id="9805698at2"/>
<evidence type="ECO:0000259" key="13">
    <source>
        <dbReference type="PROSITE" id="PS51831"/>
    </source>
</evidence>
<feature type="domain" description="HD" evidence="13">
    <location>
        <begin position="228"/>
        <end position="329"/>
    </location>
</feature>
<feature type="binding site" evidence="12">
    <location>
        <position position="21"/>
    </location>
    <ligand>
        <name>Mg(2+)</name>
        <dbReference type="ChEBI" id="CHEBI:18420"/>
    </ligand>
</feature>
<evidence type="ECO:0000256" key="1">
    <source>
        <dbReference type="ARBA" id="ARBA00022596"/>
    </source>
</evidence>
<dbReference type="GO" id="GO:0000049">
    <property type="term" value="F:tRNA binding"/>
    <property type="evidence" value="ECO:0007669"/>
    <property type="project" value="UniProtKB-UniRule"/>
</dbReference>
<dbReference type="HOGENOM" id="CLU_015961_1_1_6"/>
<evidence type="ECO:0000256" key="3">
    <source>
        <dbReference type="ARBA" id="ARBA00022694"/>
    </source>
</evidence>
<accession>A0A098GI12</accession>
<keyword evidence="4 12" id="KW-0548">Nucleotidyltransferase</keyword>
<dbReference type="EMBL" id="LN614830">
    <property type="protein sequence ID" value="CEG62104.1"/>
    <property type="molecule type" value="Genomic_DNA"/>
</dbReference>
<comment type="miscellaneous">
    <text evidence="12">A single active site specifically recognizes both ATP and CTP and is responsible for their addition.</text>
</comment>
<dbReference type="GO" id="GO:0001680">
    <property type="term" value="P:tRNA 3'-terminal CCA addition"/>
    <property type="evidence" value="ECO:0007669"/>
    <property type="project" value="UniProtKB-UniRule"/>
</dbReference>
<comment type="subunit">
    <text evidence="12">Monomer. Can also form homodimers and oligomers.</text>
</comment>
<evidence type="ECO:0000313" key="15">
    <source>
        <dbReference type="EMBL" id="SCY74957.1"/>
    </source>
</evidence>
<feature type="binding site" evidence="12">
    <location>
        <position position="140"/>
    </location>
    <ligand>
        <name>ATP</name>
        <dbReference type="ChEBI" id="CHEBI:30616"/>
    </ligand>
</feature>
<evidence type="ECO:0000256" key="6">
    <source>
        <dbReference type="ARBA" id="ARBA00022741"/>
    </source>
</evidence>
<keyword evidence="8 12" id="KW-0378">Hydrolase</keyword>
<dbReference type="Gene3D" id="3.30.460.10">
    <property type="entry name" value="Beta Polymerase, domain 2"/>
    <property type="match status" value="1"/>
</dbReference>
<dbReference type="RefSeq" id="WP_045100230.1">
    <property type="nucleotide sequence ID" value="NZ_CP020614.1"/>
</dbReference>
<dbReference type="PATRIC" id="fig|451.8.peg.2455"/>
<evidence type="ECO:0000256" key="7">
    <source>
        <dbReference type="ARBA" id="ARBA00022800"/>
    </source>
</evidence>
<feature type="binding site" evidence="12">
    <location>
        <position position="91"/>
    </location>
    <ligand>
        <name>CTP</name>
        <dbReference type="ChEBI" id="CHEBI:37563"/>
    </ligand>
</feature>
<dbReference type="InterPro" id="IPR050124">
    <property type="entry name" value="tRNA_CCA-adding_enzyme"/>
</dbReference>
<keyword evidence="7 12" id="KW-0692">RNA repair</keyword>
<gene>
    <name evidence="12 14" type="primary">cca</name>
    <name evidence="14" type="ORF">LMI_2856</name>
    <name evidence="15" type="ORF">SAMN02982997_02756</name>
</gene>
<dbReference type="NCBIfam" id="TIGR00277">
    <property type="entry name" value="HDIG"/>
    <property type="match status" value="1"/>
</dbReference>
<feature type="binding site" evidence="12">
    <location>
        <position position="137"/>
    </location>
    <ligand>
        <name>ATP</name>
        <dbReference type="ChEBI" id="CHEBI:30616"/>
    </ligand>
</feature>
<evidence type="ECO:0000256" key="9">
    <source>
        <dbReference type="ARBA" id="ARBA00022840"/>
    </source>
</evidence>
<feature type="binding site" evidence="12">
    <location>
        <position position="91"/>
    </location>
    <ligand>
        <name>ATP</name>
        <dbReference type="ChEBI" id="CHEBI:30616"/>
    </ligand>
</feature>
<feature type="binding site" evidence="12">
    <location>
        <position position="137"/>
    </location>
    <ligand>
        <name>CTP</name>
        <dbReference type="ChEBI" id="CHEBI:37563"/>
    </ligand>
</feature>
<dbReference type="SUPFAM" id="SSF81301">
    <property type="entry name" value="Nucleotidyltransferase"/>
    <property type="match status" value="1"/>
</dbReference>
<dbReference type="KEGG" id="tmc:LMI_2856"/>
<dbReference type="AlphaFoldDB" id="A0A098GI12"/>
<evidence type="ECO:0000256" key="4">
    <source>
        <dbReference type="ARBA" id="ARBA00022695"/>
    </source>
</evidence>
<sequence length="412" mass="47515">MKVYLVGGAVRDQLLGYPVRERDWVVVGGTPQQMRQQGYQQVGRDFPVFLHPITREEYALARTERKSGQGYYGFDCNYNQNVTLEEDLLRRDLTINAMAQDENGKLVDPYRGQADLEAKLLRHVSPAFAEDPVRVLRVARFAARYHHLGFKLADETRALMYAMVKRGELKYLVAERVWQEWQRSLEEINPEVFIKILRECGALEVVLPEIEALFGVPNPKKYHPEVDSGVHSLMSLQAAAELSEDPTVRFAALVHDLGKAKTPMNEWPKHHEHEERGAEIIESLCERLRIPADYRKLAVLVARLHLNIHRLFELQPKTIVNIIEQTDAFRRPQRFENLLIACESDARGCGNSKIDYKQGPIWRYVFTECAKVTAQHLIEQGFHGQAIKEALHQRRVACAHLISNSWKKHERQ</sequence>
<comment type="cofactor">
    <cofactor evidence="12">
        <name>Ni(2+)</name>
        <dbReference type="ChEBI" id="CHEBI:49786"/>
    </cofactor>
    <text evidence="12">Nickel for phosphatase activity.</text>
</comment>
<dbReference type="GO" id="GO:0000287">
    <property type="term" value="F:magnesium ion binding"/>
    <property type="evidence" value="ECO:0007669"/>
    <property type="project" value="UniProtKB-UniRule"/>
</dbReference>
<dbReference type="GO" id="GO:0005524">
    <property type="term" value="F:ATP binding"/>
    <property type="evidence" value="ECO:0007669"/>
    <property type="project" value="UniProtKB-UniRule"/>
</dbReference>
<dbReference type="NCBIfam" id="NF008137">
    <property type="entry name" value="PRK10885.1"/>
    <property type="match status" value="1"/>
</dbReference>
<dbReference type="PANTHER" id="PTHR47545:SF1">
    <property type="entry name" value="MULTIFUNCTIONAL CCA PROTEIN"/>
    <property type="match status" value="1"/>
</dbReference>
<evidence type="ECO:0000313" key="14">
    <source>
        <dbReference type="EMBL" id="CEG62104.1"/>
    </source>
</evidence>
<comment type="domain">
    <text evidence="12">Comprises two domains: an N-terminal domain containing the nucleotidyltransferase activity and a C-terminal HD domain associated with both phosphodiesterase and phosphatase activities.</text>
</comment>
<dbReference type="InterPro" id="IPR012006">
    <property type="entry name" value="CCA_bact"/>
</dbReference>
<dbReference type="EMBL" id="FMVN01000017">
    <property type="protein sequence ID" value="SCY74957.1"/>
    <property type="molecule type" value="Genomic_DNA"/>
</dbReference>
<evidence type="ECO:0000256" key="11">
    <source>
        <dbReference type="ARBA" id="ARBA00022884"/>
    </source>
</evidence>
<dbReference type="SUPFAM" id="SSF81891">
    <property type="entry name" value="Poly A polymerase C-terminal region-like"/>
    <property type="match status" value="1"/>
</dbReference>